<name>A0A061J508_TRYRA</name>
<evidence type="ECO:0000313" key="2">
    <source>
        <dbReference type="EMBL" id="ESL10503.1"/>
    </source>
</evidence>
<keyword evidence="1" id="KW-0175">Coiled coil</keyword>
<dbReference type="OrthoDB" id="277340at2759"/>
<sequence length="410" mass="45849">MISMKFTGLYLRGLRRMQPTCTWAVGRCLPCLCAWRAMKSRSLAPDDPFGEKSAASDPSDGFYAAWSGVDIDAFADAAASDEVRTAHFGPEWARFTTVGRVLVKKMKEQKAQGADFATSVRDGDEATLRPLTAEELHARELQARRRQLERNYETYEDYVAKELGIEEEGAEDDHVEDAMDDERDVEDASVDAMPLPQFMLWGGRRESPSGTATRDFANGKQLLRNREGLQAHEALVQKVLNALGEPHGNRHLPRSDPLHWNTEEVILWITKMEAASFSIMSAKGPDSGEATKTGLGEAALAATPLMEDPSMREAFRVARADGQFLLHHTAPSTMFQVMRRWYLWRQEISLTILKEHQNMKKTVGTDMDDTSTATFRDAVESGRAKLDGTAAKVTPLLIQETISQCYLYCH</sequence>
<dbReference type="Proteomes" id="UP000031737">
    <property type="component" value="Unassembled WGS sequence"/>
</dbReference>
<gene>
    <name evidence="2" type="ORF">TRSC58_01764</name>
</gene>
<evidence type="ECO:0000256" key="1">
    <source>
        <dbReference type="SAM" id="Coils"/>
    </source>
</evidence>
<organism evidence="2 3">
    <name type="scientific">Trypanosoma rangeli SC58</name>
    <dbReference type="NCBI Taxonomy" id="429131"/>
    <lineage>
        <taxon>Eukaryota</taxon>
        <taxon>Discoba</taxon>
        <taxon>Euglenozoa</taxon>
        <taxon>Kinetoplastea</taxon>
        <taxon>Metakinetoplastina</taxon>
        <taxon>Trypanosomatida</taxon>
        <taxon>Trypanosomatidae</taxon>
        <taxon>Trypanosoma</taxon>
        <taxon>Herpetosoma</taxon>
    </lineage>
</organism>
<accession>A0A061J508</accession>
<keyword evidence="3" id="KW-1185">Reference proteome</keyword>
<comment type="caution">
    <text evidence="2">The sequence shown here is derived from an EMBL/GenBank/DDBJ whole genome shotgun (WGS) entry which is preliminary data.</text>
</comment>
<reference evidence="2 3" key="1">
    <citation type="submission" date="2013-07" db="EMBL/GenBank/DDBJ databases">
        <authorList>
            <person name="Stoco P.H."/>
            <person name="Wagner G."/>
            <person name="Gerber A."/>
            <person name="Zaha A."/>
            <person name="Thompson C."/>
            <person name="Bartholomeu D.C."/>
            <person name="Luckemeyer D.D."/>
            <person name="Bahia D."/>
            <person name="Loreto E."/>
            <person name="Prestes E.B."/>
            <person name="Lima F.M."/>
            <person name="Rodrigues-Luiz G."/>
            <person name="Vallejo G.A."/>
            <person name="Filho J.F."/>
            <person name="Monteiro K.M."/>
            <person name="Tyler K.M."/>
            <person name="de Almeida L.G."/>
            <person name="Ortiz M.F."/>
            <person name="Siervo M.A."/>
            <person name="de Moraes M.H."/>
            <person name="Cunha O.L."/>
            <person name="Mendonca-Neto R."/>
            <person name="Silva R."/>
            <person name="Teixeira S.M."/>
            <person name="Murta S.M."/>
            <person name="Sincero T.C."/>
            <person name="Mendes T.A."/>
            <person name="Urmenyi T.P."/>
            <person name="Silva V.G."/>
            <person name="da Rocha W.D."/>
            <person name="Andersson B."/>
            <person name="Romanha A.J."/>
            <person name="Steindel M."/>
            <person name="de Vasconcelos A.T."/>
            <person name="Grisard E.C."/>
        </authorList>
    </citation>
    <scope>NUCLEOTIDE SEQUENCE [LARGE SCALE GENOMIC DNA]</scope>
    <source>
        <strain evidence="2 3">SC58</strain>
    </source>
</reference>
<dbReference type="VEuPathDB" id="TriTrypDB:TRSC58_01764"/>
<proteinExistence type="predicted"/>
<dbReference type="EMBL" id="AUPL01001764">
    <property type="protein sequence ID" value="ESL10503.1"/>
    <property type="molecule type" value="Genomic_DNA"/>
</dbReference>
<protein>
    <submittedName>
        <fullName evidence="2">Uncharacterized protein</fullName>
    </submittedName>
</protein>
<dbReference type="AlphaFoldDB" id="A0A061J508"/>
<feature type="coiled-coil region" evidence="1">
    <location>
        <begin position="131"/>
        <end position="158"/>
    </location>
</feature>
<evidence type="ECO:0000313" key="3">
    <source>
        <dbReference type="Proteomes" id="UP000031737"/>
    </source>
</evidence>